<protein>
    <recommendedName>
        <fullName evidence="8">tRNA(Ile)-lysidine synthase</fullName>
        <ecNumber evidence="8">6.3.4.19</ecNumber>
    </recommendedName>
    <alternativeName>
        <fullName evidence="8">tRNA(Ile)-2-lysyl-cytidine synthase</fullName>
    </alternativeName>
    <alternativeName>
        <fullName evidence="8">tRNA(Ile)-lysidine synthetase</fullName>
    </alternativeName>
</protein>
<dbReference type="NCBIfam" id="TIGR02432">
    <property type="entry name" value="lysidine_TilS_N"/>
    <property type="match status" value="1"/>
</dbReference>
<reference evidence="10 11" key="1">
    <citation type="submission" date="2019-03" db="EMBL/GenBank/DDBJ databases">
        <title>Genomic Encyclopedia of Type Strains, Phase III (KMG-III): the genomes of soil and plant-associated and newly described type strains.</title>
        <authorList>
            <person name="Whitman W."/>
        </authorList>
    </citation>
    <scope>NUCLEOTIDE SEQUENCE [LARGE SCALE GENOMIC DNA]</scope>
    <source>
        <strain evidence="10 11">CECT 8283</strain>
    </source>
</reference>
<keyword evidence="4 8" id="KW-0819">tRNA processing</keyword>
<evidence type="ECO:0000256" key="6">
    <source>
        <dbReference type="ARBA" id="ARBA00022840"/>
    </source>
</evidence>
<dbReference type="SUPFAM" id="SSF52402">
    <property type="entry name" value="Adenine nucleotide alpha hydrolases-like"/>
    <property type="match status" value="1"/>
</dbReference>
<dbReference type="AlphaFoldDB" id="A0A4R6TAU9"/>
<comment type="subcellular location">
    <subcellularLocation>
        <location evidence="1 8">Cytoplasm</location>
    </subcellularLocation>
</comment>
<dbReference type="PANTHER" id="PTHR43033">
    <property type="entry name" value="TRNA(ILE)-LYSIDINE SYNTHASE-RELATED"/>
    <property type="match status" value="1"/>
</dbReference>
<dbReference type="InterPro" id="IPR014729">
    <property type="entry name" value="Rossmann-like_a/b/a_fold"/>
</dbReference>
<dbReference type="InterPro" id="IPR011063">
    <property type="entry name" value="TilS/TtcA_N"/>
</dbReference>
<evidence type="ECO:0000313" key="11">
    <source>
        <dbReference type="Proteomes" id="UP000295390"/>
    </source>
</evidence>
<comment type="function">
    <text evidence="8">Ligates lysine onto the cytidine present at position 34 of the AUA codon-specific tRNA(Ile) that contains the anticodon CAU, in an ATP-dependent manner. Cytidine is converted to lysidine, thus changing the amino acid specificity of the tRNA from methionine to isoleucine.</text>
</comment>
<keyword evidence="5 8" id="KW-0547">Nucleotide-binding</keyword>
<dbReference type="SMART" id="SM00977">
    <property type="entry name" value="TilS_C"/>
    <property type="match status" value="1"/>
</dbReference>
<organism evidence="10 11">
    <name type="scientific">Tenacibaculum caenipelagi</name>
    <dbReference type="NCBI Taxonomy" id="1325435"/>
    <lineage>
        <taxon>Bacteria</taxon>
        <taxon>Pseudomonadati</taxon>
        <taxon>Bacteroidota</taxon>
        <taxon>Flavobacteriia</taxon>
        <taxon>Flavobacteriales</taxon>
        <taxon>Flavobacteriaceae</taxon>
        <taxon>Tenacibaculum</taxon>
    </lineage>
</organism>
<sequence length="442" mass="51697">MTLSPMLEELAKHIDSRLPFLKGRKLLIAVSGGIDSVVLTHILHQLGFSIALAHCNFQLRGKESDLDEKFVENLGKKLTLTTFTTHFNTNKYAIENKLSTQLAARELRYNWFNQLIKKHHFDYLLTAHHADDNLETFLINFTRGTGLEGLTGIPVINENIVRPLLVFSRDEILNFAQENNIKWREDKSNAETKYLRNKIRHQITPLLKELNPNLLASFNKTIDHLNQSQQIINDKIEEISTEILSKEGDLLKINIQKLLKLSNLEAYLYQLLKPYKFTEWNDVYSLIHAQSGKRILTKFYTLLKDRDFLLLLRTNEKSSLTDEHFIIREGNNKITTPIQLLFENVHTRMIIDNRSIYVDNKLLSYPLILRKWNVGDYFYPTGMLGRKKISKYFKDEKISVIDKNKIWLLCSSKNEIIWIIGKRQDRRFLPTEKTTELLKISI</sequence>
<evidence type="ECO:0000256" key="5">
    <source>
        <dbReference type="ARBA" id="ARBA00022741"/>
    </source>
</evidence>
<evidence type="ECO:0000256" key="7">
    <source>
        <dbReference type="ARBA" id="ARBA00048539"/>
    </source>
</evidence>
<evidence type="ECO:0000256" key="2">
    <source>
        <dbReference type="ARBA" id="ARBA00022490"/>
    </source>
</evidence>
<feature type="domain" description="Lysidine-tRNA(Ile) synthetase C-terminal" evidence="9">
    <location>
        <begin position="367"/>
        <end position="440"/>
    </location>
</feature>
<evidence type="ECO:0000256" key="4">
    <source>
        <dbReference type="ARBA" id="ARBA00022694"/>
    </source>
</evidence>
<keyword evidence="3 8" id="KW-0436">Ligase</keyword>
<dbReference type="GO" id="GO:0006400">
    <property type="term" value="P:tRNA modification"/>
    <property type="evidence" value="ECO:0007669"/>
    <property type="project" value="UniProtKB-UniRule"/>
</dbReference>
<accession>A0A4R6TAU9</accession>
<comment type="catalytic activity">
    <reaction evidence="7 8">
        <text>cytidine(34) in tRNA(Ile2) + L-lysine + ATP = lysidine(34) in tRNA(Ile2) + AMP + diphosphate + H(+)</text>
        <dbReference type="Rhea" id="RHEA:43744"/>
        <dbReference type="Rhea" id="RHEA-COMP:10625"/>
        <dbReference type="Rhea" id="RHEA-COMP:10670"/>
        <dbReference type="ChEBI" id="CHEBI:15378"/>
        <dbReference type="ChEBI" id="CHEBI:30616"/>
        <dbReference type="ChEBI" id="CHEBI:32551"/>
        <dbReference type="ChEBI" id="CHEBI:33019"/>
        <dbReference type="ChEBI" id="CHEBI:82748"/>
        <dbReference type="ChEBI" id="CHEBI:83665"/>
        <dbReference type="ChEBI" id="CHEBI:456215"/>
        <dbReference type="EC" id="6.3.4.19"/>
    </reaction>
</comment>
<keyword evidence="2 8" id="KW-0963">Cytoplasm</keyword>
<comment type="domain">
    <text evidence="8">The N-terminal region contains the highly conserved SGGXDS motif, predicted to be a P-loop motif involved in ATP binding.</text>
</comment>
<dbReference type="GO" id="GO:0005737">
    <property type="term" value="C:cytoplasm"/>
    <property type="evidence" value="ECO:0007669"/>
    <property type="project" value="UniProtKB-SubCell"/>
</dbReference>
<evidence type="ECO:0000256" key="3">
    <source>
        <dbReference type="ARBA" id="ARBA00022598"/>
    </source>
</evidence>
<dbReference type="SUPFAM" id="SSF56037">
    <property type="entry name" value="PheT/TilS domain"/>
    <property type="match status" value="1"/>
</dbReference>
<gene>
    <name evidence="8" type="primary">tilS</name>
    <name evidence="10" type="ORF">DFQ07_2696</name>
</gene>
<name>A0A4R6TAU9_9FLAO</name>
<evidence type="ECO:0000256" key="1">
    <source>
        <dbReference type="ARBA" id="ARBA00004496"/>
    </source>
</evidence>
<dbReference type="Pfam" id="PF01171">
    <property type="entry name" value="ATP_bind_3"/>
    <property type="match status" value="1"/>
</dbReference>
<dbReference type="EC" id="6.3.4.19" evidence="8"/>
<dbReference type="PANTHER" id="PTHR43033:SF1">
    <property type="entry name" value="TRNA(ILE)-LYSIDINE SYNTHASE-RELATED"/>
    <property type="match status" value="1"/>
</dbReference>
<comment type="similarity">
    <text evidence="8">Belongs to the tRNA(Ile)-lysidine synthase family.</text>
</comment>
<feature type="binding site" evidence="8">
    <location>
        <begin position="31"/>
        <end position="36"/>
    </location>
    <ligand>
        <name>ATP</name>
        <dbReference type="ChEBI" id="CHEBI:30616"/>
    </ligand>
</feature>
<evidence type="ECO:0000313" key="10">
    <source>
        <dbReference type="EMBL" id="TDQ22679.1"/>
    </source>
</evidence>
<evidence type="ECO:0000259" key="9">
    <source>
        <dbReference type="SMART" id="SM00977"/>
    </source>
</evidence>
<dbReference type="NCBIfam" id="TIGR02433">
    <property type="entry name" value="lysidine_TilS_C"/>
    <property type="match status" value="1"/>
</dbReference>
<dbReference type="InterPro" id="IPR012094">
    <property type="entry name" value="tRNA_Ile_lys_synt"/>
</dbReference>
<keyword evidence="11" id="KW-1185">Reference proteome</keyword>
<dbReference type="InterPro" id="IPR012796">
    <property type="entry name" value="Lysidine-tRNA-synth_C"/>
</dbReference>
<comment type="caution">
    <text evidence="10">The sequence shown here is derived from an EMBL/GenBank/DDBJ whole genome shotgun (WGS) entry which is preliminary data.</text>
</comment>
<dbReference type="Gene3D" id="3.40.50.620">
    <property type="entry name" value="HUPs"/>
    <property type="match status" value="1"/>
</dbReference>
<dbReference type="Proteomes" id="UP000295390">
    <property type="component" value="Unassembled WGS sequence"/>
</dbReference>
<dbReference type="InterPro" id="IPR012795">
    <property type="entry name" value="tRNA_Ile_lys_synt_N"/>
</dbReference>
<dbReference type="GO" id="GO:0005524">
    <property type="term" value="F:ATP binding"/>
    <property type="evidence" value="ECO:0007669"/>
    <property type="project" value="UniProtKB-UniRule"/>
</dbReference>
<dbReference type="CDD" id="cd01992">
    <property type="entry name" value="TilS_N"/>
    <property type="match status" value="1"/>
</dbReference>
<keyword evidence="6 8" id="KW-0067">ATP-binding</keyword>
<proteinExistence type="inferred from homology"/>
<dbReference type="GO" id="GO:0032267">
    <property type="term" value="F:tRNA(Ile)-lysidine synthase activity"/>
    <property type="evidence" value="ECO:0007669"/>
    <property type="project" value="UniProtKB-EC"/>
</dbReference>
<dbReference type="HAMAP" id="MF_01161">
    <property type="entry name" value="tRNA_Ile_lys_synt"/>
    <property type="match status" value="1"/>
</dbReference>
<dbReference type="EMBL" id="SNYH01000006">
    <property type="protein sequence ID" value="TDQ22679.1"/>
    <property type="molecule type" value="Genomic_DNA"/>
</dbReference>
<evidence type="ECO:0000256" key="8">
    <source>
        <dbReference type="HAMAP-Rule" id="MF_01161"/>
    </source>
</evidence>